<reference evidence="2" key="1">
    <citation type="submission" date="2018-02" db="EMBL/GenBank/DDBJ databases">
        <authorList>
            <person name="Cohen D.B."/>
            <person name="Kent A.D."/>
        </authorList>
    </citation>
    <scope>NUCLEOTIDE SEQUENCE</scope>
</reference>
<evidence type="ECO:0000256" key="1">
    <source>
        <dbReference type="SAM" id="Coils"/>
    </source>
</evidence>
<dbReference type="EMBL" id="OIVN01002046">
    <property type="protein sequence ID" value="SPD00104.1"/>
    <property type="molecule type" value="Genomic_DNA"/>
</dbReference>
<dbReference type="PANTHER" id="PTHR46033">
    <property type="entry name" value="PROTEIN MAIN-LIKE 2"/>
    <property type="match status" value="1"/>
</dbReference>
<name>A0A2N9GLH3_FAGSY</name>
<accession>A0A2N9GLH3</accession>
<keyword evidence="1" id="KW-0175">Coiled coil</keyword>
<dbReference type="PANTHER" id="PTHR46033:SF65">
    <property type="entry name" value="AMINOTRANSFERASE-LIKE PLANT MOBILE DOMAIN-CONTAINING PROTEIN"/>
    <property type="match status" value="1"/>
</dbReference>
<dbReference type="GO" id="GO:0010073">
    <property type="term" value="P:meristem maintenance"/>
    <property type="evidence" value="ECO:0007669"/>
    <property type="project" value="InterPro"/>
</dbReference>
<dbReference type="InterPro" id="IPR044824">
    <property type="entry name" value="MAIN-like"/>
</dbReference>
<dbReference type="AlphaFoldDB" id="A0A2N9GLH3"/>
<feature type="coiled-coil region" evidence="1">
    <location>
        <begin position="383"/>
        <end position="418"/>
    </location>
</feature>
<evidence type="ECO:0000313" key="2">
    <source>
        <dbReference type="EMBL" id="SPD00104.1"/>
    </source>
</evidence>
<gene>
    <name evidence="2" type="ORF">FSB_LOCUS27986</name>
</gene>
<organism evidence="2">
    <name type="scientific">Fagus sylvatica</name>
    <name type="common">Beechnut</name>
    <dbReference type="NCBI Taxonomy" id="28930"/>
    <lineage>
        <taxon>Eukaryota</taxon>
        <taxon>Viridiplantae</taxon>
        <taxon>Streptophyta</taxon>
        <taxon>Embryophyta</taxon>
        <taxon>Tracheophyta</taxon>
        <taxon>Spermatophyta</taxon>
        <taxon>Magnoliopsida</taxon>
        <taxon>eudicotyledons</taxon>
        <taxon>Gunneridae</taxon>
        <taxon>Pentapetalae</taxon>
        <taxon>rosids</taxon>
        <taxon>fabids</taxon>
        <taxon>Fagales</taxon>
        <taxon>Fagaceae</taxon>
        <taxon>Fagus</taxon>
    </lineage>
</organism>
<evidence type="ECO:0008006" key="3">
    <source>
        <dbReference type="Google" id="ProtNLM"/>
    </source>
</evidence>
<sequence>MTPMVADVFALTCLRPMGAFAHNLMATGKGPKEDIFNGVPLNYNGFIKAMKGFANSPVTYKEECTEPKQFHGGPVWLIQMWAYSYFPSIAPKLHPTIVPWSYGEAWMHARYPEEVHLYPTCFKLFSDPSRKRSPEEFMSFEAKRYGSEDFQKFSSQGFFRGDVAWGACLHSRDLVIIRATNANVKAYCPSLVARQFGLVQLLPVPPTSTKNKDWSSRVSISKDEAQKKIYMAHFNIDDDLIEAIQGYCPSFLLHQFAGVGLEHIASYVIPQPLQQISFSGKKIVAAYNAQLAEVDFDLRNQLMRKTLEIEEIDPAVSTIGAKTFGKKLIKIVAKKTTAKKPRVIKITPDALIHETKPLDQQALEAEDQRIAREHEEAIQFVFVIEAKNKAVEAKRKHLEAIEEERRKAEKAEEERIVEIGRRWR</sequence>
<proteinExistence type="predicted"/>
<protein>
    <recommendedName>
        <fullName evidence="3">Aminotransferase-like plant mobile domain-containing protein</fullName>
    </recommendedName>
</protein>